<dbReference type="Pfam" id="PF02453">
    <property type="entry name" value="Reticulon"/>
    <property type="match status" value="1"/>
</dbReference>
<dbReference type="InterPro" id="IPR003388">
    <property type="entry name" value="Reticulon"/>
</dbReference>
<feature type="transmembrane region" description="Helical" evidence="6">
    <location>
        <begin position="12"/>
        <end position="31"/>
    </location>
</feature>
<dbReference type="PANTHER" id="PTHR45799">
    <property type="entry name" value="RETICULON-LIKE PROTEIN"/>
    <property type="match status" value="1"/>
</dbReference>
<evidence type="ECO:0000256" key="3">
    <source>
        <dbReference type="ARBA" id="ARBA00022824"/>
    </source>
</evidence>
<dbReference type="PANTHER" id="PTHR45799:SF6">
    <property type="entry name" value="RETICULON"/>
    <property type="match status" value="1"/>
</dbReference>
<evidence type="ECO:0000313" key="9">
    <source>
        <dbReference type="Proteomes" id="UP001497482"/>
    </source>
</evidence>
<evidence type="ECO:0000256" key="1">
    <source>
        <dbReference type="ARBA" id="ARBA00004477"/>
    </source>
</evidence>
<evidence type="ECO:0000256" key="4">
    <source>
        <dbReference type="ARBA" id="ARBA00022989"/>
    </source>
</evidence>
<evidence type="ECO:0000313" key="8">
    <source>
        <dbReference type="EMBL" id="CAL1576139.1"/>
    </source>
</evidence>
<keyword evidence="2 6" id="KW-0812">Transmembrane</keyword>
<dbReference type="GO" id="GO:0030182">
    <property type="term" value="P:neuron differentiation"/>
    <property type="evidence" value="ECO:0007669"/>
    <property type="project" value="TreeGrafter"/>
</dbReference>
<comment type="subcellular location">
    <subcellularLocation>
        <location evidence="1">Endoplasmic reticulum membrane</location>
        <topology evidence="1">Multi-pass membrane protein</topology>
    </subcellularLocation>
</comment>
<evidence type="ECO:0000256" key="6">
    <source>
        <dbReference type="RuleBase" id="RU210713"/>
    </source>
</evidence>
<dbReference type="GO" id="GO:0043005">
    <property type="term" value="C:neuron projection"/>
    <property type="evidence" value="ECO:0007669"/>
    <property type="project" value="TreeGrafter"/>
</dbReference>
<dbReference type="GO" id="GO:0014069">
    <property type="term" value="C:postsynaptic density"/>
    <property type="evidence" value="ECO:0007669"/>
    <property type="project" value="TreeGrafter"/>
</dbReference>
<reference evidence="8 9" key="1">
    <citation type="submission" date="2024-04" db="EMBL/GenBank/DDBJ databases">
        <authorList>
            <person name="Waldvogel A.-M."/>
            <person name="Schoenle A."/>
        </authorList>
    </citation>
    <scope>NUCLEOTIDE SEQUENCE [LARGE SCALE GENOMIC DNA]</scope>
</reference>
<protein>
    <recommendedName>
        <fullName evidence="6">Reticulon</fullName>
    </recommendedName>
</protein>
<evidence type="ECO:0000256" key="2">
    <source>
        <dbReference type="ARBA" id="ARBA00022692"/>
    </source>
</evidence>
<dbReference type="AlphaFoldDB" id="A0AAV2JLR2"/>
<gene>
    <name evidence="8" type="ORF">KC01_LOCUS7592</name>
</gene>
<organism evidence="8 9">
    <name type="scientific">Knipowitschia caucasica</name>
    <name type="common">Caucasian dwarf goby</name>
    <name type="synonym">Pomatoschistus caucasicus</name>
    <dbReference type="NCBI Taxonomy" id="637954"/>
    <lineage>
        <taxon>Eukaryota</taxon>
        <taxon>Metazoa</taxon>
        <taxon>Chordata</taxon>
        <taxon>Craniata</taxon>
        <taxon>Vertebrata</taxon>
        <taxon>Euteleostomi</taxon>
        <taxon>Actinopterygii</taxon>
        <taxon>Neopterygii</taxon>
        <taxon>Teleostei</taxon>
        <taxon>Neoteleostei</taxon>
        <taxon>Acanthomorphata</taxon>
        <taxon>Gobiaria</taxon>
        <taxon>Gobiiformes</taxon>
        <taxon>Gobioidei</taxon>
        <taxon>Gobiidae</taxon>
        <taxon>Gobiinae</taxon>
        <taxon>Knipowitschia</taxon>
    </lineage>
</organism>
<keyword evidence="3" id="KW-0256">Endoplasmic reticulum</keyword>
<comment type="caution">
    <text evidence="6">Lacks conserved residue(s) required for the propagation of feature annotation.</text>
</comment>
<dbReference type="GO" id="GO:0005789">
    <property type="term" value="C:endoplasmic reticulum membrane"/>
    <property type="evidence" value="ECO:0007669"/>
    <property type="project" value="UniProtKB-SubCell"/>
</dbReference>
<evidence type="ECO:0000259" key="7">
    <source>
        <dbReference type="PROSITE" id="PS50845"/>
    </source>
</evidence>
<evidence type="ECO:0000256" key="5">
    <source>
        <dbReference type="ARBA" id="ARBA00023136"/>
    </source>
</evidence>
<keyword evidence="5 6" id="KW-0472">Membrane</keyword>
<dbReference type="InterPro" id="IPR046964">
    <property type="entry name" value="RTN1-4"/>
</dbReference>
<dbReference type="PROSITE" id="PS50845">
    <property type="entry name" value="RETICULON"/>
    <property type="match status" value="1"/>
</dbReference>
<name>A0AAV2JLR2_KNICA</name>
<dbReference type="GO" id="GO:0071787">
    <property type="term" value="P:endoplasmic reticulum tubular network formation"/>
    <property type="evidence" value="ECO:0007669"/>
    <property type="project" value="TreeGrafter"/>
</dbReference>
<keyword evidence="4 6" id="KW-1133">Transmembrane helix</keyword>
<dbReference type="Proteomes" id="UP001497482">
    <property type="component" value="Chromosome 12"/>
</dbReference>
<sequence length="70" mass="7957">MWILTYVGAEFNGLTLLILADVVAFTAPLLYQKNKTQVDQFVEKSQKKLELALLRLQDRLPGAVKKLKPE</sequence>
<dbReference type="EMBL" id="OZ035834">
    <property type="protein sequence ID" value="CAL1576139.1"/>
    <property type="molecule type" value="Genomic_DNA"/>
</dbReference>
<keyword evidence="9" id="KW-1185">Reference proteome</keyword>
<feature type="domain" description="Reticulon" evidence="7">
    <location>
        <begin position="1"/>
        <end position="70"/>
    </location>
</feature>
<dbReference type="GO" id="GO:0007420">
    <property type="term" value="P:brain development"/>
    <property type="evidence" value="ECO:0007669"/>
    <property type="project" value="TreeGrafter"/>
</dbReference>
<accession>A0AAV2JLR2</accession>
<proteinExistence type="predicted"/>